<protein>
    <recommendedName>
        <fullName evidence="1">Carbohydrate-binding domain-containing protein</fullName>
    </recommendedName>
</protein>
<proteinExistence type="predicted"/>
<gene>
    <name evidence="2" type="ORF">FGG15_05630</name>
</gene>
<organism evidence="2 3">
    <name type="scientific">Flagellimonas algicola</name>
    <dbReference type="NCBI Taxonomy" id="2583815"/>
    <lineage>
        <taxon>Bacteria</taxon>
        <taxon>Pseudomonadati</taxon>
        <taxon>Bacteroidota</taxon>
        <taxon>Flavobacteriia</taxon>
        <taxon>Flavobacteriales</taxon>
        <taxon>Flavobacteriaceae</taxon>
        <taxon>Flagellimonas</taxon>
    </lineage>
</organism>
<reference evidence="2 3" key="1">
    <citation type="submission" date="2019-05" db="EMBL/GenBank/DDBJ databases">
        <title>Flagellimonas sp. AsT0115, sp. nov., isolated from a marine red algae, Asparagopsis taxiformis.</title>
        <authorList>
            <person name="Kim J."/>
            <person name="Jeong S.E."/>
            <person name="Jeon C.O."/>
        </authorList>
    </citation>
    <scope>NUCLEOTIDE SEQUENCE [LARGE SCALE GENOMIC DNA]</scope>
    <source>
        <strain evidence="2 3">AsT0115</strain>
    </source>
</reference>
<evidence type="ECO:0000313" key="2">
    <source>
        <dbReference type="EMBL" id="TMU57029.1"/>
    </source>
</evidence>
<accession>A0ABY2WPX8</accession>
<dbReference type="SUPFAM" id="SSF49344">
    <property type="entry name" value="CBD9-like"/>
    <property type="match status" value="1"/>
</dbReference>
<dbReference type="RefSeq" id="WP_138834080.1">
    <property type="nucleotide sequence ID" value="NZ_VCNI01000001.1"/>
</dbReference>
<dbReference type="EMBL" id="VCNI01000001">
    <property type="protein sequence ID" value="TMU57029.1"/>
    <property type="molecule type" value="Genomic_DNA"/>
</dbReference>
<dbReference type="Pfam" id="PF06452">
    <property type="entry name" value="CBM9_1"/>
    <property type="match status" value="1"/>
</dbReference>
<keyword evidence="3" id="KW-1185">Reference proteome</keyword>
<dbReference type="InterPro" id="IPR010502">
    <property type="entry name" value="Carb-bd_dom_fam9"/>
</dbReference>
<feature type="domain" description="Carbohydrate-binding" evidence="1">
    <location>
        <begin position="26"/>
        <end position="215"/>
    </location>
</feature>
<dbReference type="Gene3D" id="2.60.40.1190">
    <property type="match status" value="1"/>
</dbReference>
<comment type="caution">
    <text evidence="2">The sequence shown here is derived from an EMBL/GenBank/DDBJ whole genome shotgun (WGS) entry which is preliminary data.</text>
</comment>
<name>A0ABY2WPX8_9FLAO</name>
<sequence>MQQTGVYSVRKINVGEPSTAFPNNYVWESAERLQNFHQPWGQEECPEILFKALHDDRFLYLRYKVQDANPLLFEGGNGKMDVTQSDRVEIFLSTDPQLRTYYCLEIDPSGRILDYSASYHRIFNYQWTWPDGHIFVITDIGSTDYQVDIRISKQSLNQLGLINNNTLCAGIYLGHCAALPEEGKQNARLNWLSWIDPLLENPDFHVPPTFGTLKLA</sequence>
<evidence type="ECO:0000313" key="3">
    <source>
        <dbReference type="Proteomes" id="UP000751614"/>
    </source>
</evidence>
<evidence type="ECO:0000259" key="1">
    <source>
        <dbReference type="Pfam" id="PF06452"/>
    </source>
</evidence>
<dbReference type="Proteomes" id="UP000751614">
    <property type="component" value="Unassembled WGS sequence"/>
</dbReference>